<gene>
    <name evidence="3" type="ORF">CLF_110608</name>
</gene>
<dbReference type="InterPro" id="IPR033371">
    <property type="entry name" value="ARGLU1"/>
</dbReference>
<feature type="region of interest" description="Disordered" evidence="2">
    <location>
        <begin position="21"/>
        <end position="43"/>
    </location>
</feature>
<reference key="2">
    <citation type="submission" date="2011-10" db="EMBL/GenBank/DDBJ databases">
        <title>The genome and transcriptome sequence of Clonorchis sinensis provide insights into the carcinogenic liver fluke.</title>
        <authorList>
            <person name="Wang X."/>
            <person name="Huang Y."/>
            <person name="Chen W."/>
            <person name="Liu H."/>
            <person name="Guo L."/>
            <person name="Chen Y."/>
            <person name="Luo F."/>
            <person name="Zhou W."/>
            <person name="Sun J."/>
            <person name="Mao Q."/>
            <person name="Liang P."/>
            <person name="Zhou C."/>
            <person name="Tian Y."/>
            <person name="Men J."/>
            <person name="Lv X."/>
            <person name="Huang L."/>
            <person name="Zhou J."/>
            <person name="Hu Y."/>
            <person name="Li R."/>
            <person name="Zhang F."/>
            <person name="Lei H."/>
            <person name="Li X."/>
            <person name="Hu X."/>
            <person name="Liang C."/>
            <person name="Xu J."/>
            <person name="Wu Z."/>
            <person name="Yu X."/>
        </authorList>
    </citation>
    <scope>NUCLEOTIDE SEQUENCE</scope>
    <source>
        <strain>Henan</strain>
    </source>
</reference>
<accession>G7YKX7</accession>
<protein>
    <submittedName>
        <fullName evidence="3">Arginine and glutamate-rich protein 1</fullName>
    </submittedName>
</protein>
<dbReference type="EMBL" id="DF143540">
    <property type="protein sequence ID" value="GAA53608.1"/>
    <property type="molecule type" value="Genomic_DNA"/>
</dbReference>
<dbReference type="AlphaFoldDB" id="G7YKX7"/>
<feature type="coiled-coil region" evidence="1">
    <location>
        <begin position="193"/>
        <end position="245"/>
    </location>
</feature>
<dbReference type="Pfam" id="PF15346">
    <property type="entry name" value="ARGLU"/>
    <property type="match status" value="1"/>
</dbReference>
<sequence length="325" mass="37464">MAGKTVHSFHSFVTIVSRSSTDSSYDSDAERRTRRTRMKEIDRKIEEARKPDLIAAIKTTQAASTYDVARRSIKCRIIKSLNNARRGHWIAGTQELEMSFAVVRWNVSTVTPIFKKSVRASCEDCHQMDLIDAAPKVFAGSNSERRLKEEREREAEAARQLEARVVEAFEAALVDRADDLQAELERRYQSEIDRRVKQRLDELERDYQRKLEEEKRLEEEEKRKQAELDRILEENNRKLMEARRKESVVFSAYGLPKLFTAHSTLVFACRLGAHLYAPQLNALNVDGCQKVRATGTVEHPKPSITKQRKVYGKTNNLGGQRRKNS</sequence>
<evidence type="ECO:0000313" key="4">
    <source>
        <dbReference type="Proteomes" id="UP000008909"/>
    </source>
</evidence>
<feature type="region of interest" description="Disordered" evidence="2">
    <location>
        <begin position="298"/>
        <end position="325"/>
    </location>
</feature>
<proteinExistence type="predicted"/>
<reference evidence="3" key="1">
    <citation type="journal article" date="2011" name="Genome Biol.">
        <title>The draft genome of the carcinogenic human liver fluke Clonorchis sinensis.</title>
        <authorList>
            <person name="Wang X."/>
            <person name="Chen W."/>
            <person name="Huang Y."/>
            <person name="Sun J."/>
            <person name="Men J."/>
            <person name="Liu H."/>
            <person name="Luo F."/>
            <person name="Guo L."/>
            <person name="Lv X."/>
            <person name="Deng C."/>
            <person name="Zhou C."/>
            <person name="Fan Y."/>
            <person name="Li X."/>
            <person name="Huang L."/>
            <person name="Hu Y."/>
            <person name="Liang C."/>
            <person name="Hu X."/>
            <person name="Xu J."/>
            <person name="Yu X."/>
        </authorList>
    </citation>
    <scope>NUCLEOTIDE SEQUENCE [LARGE SCALE GENOMIC DNA]</scope>
    <source>
        <strain evidence="3">Henan</strain>
    </source>
</reference>
<evidence type="ECO:0000256" key="2">
    <source>
        <dbReference type="SAM" id="MobiDB-lite"/>
    </source>
</evidence>
<dbReference type="Proteomes" id="UP000008909">
    <property type="component" value="Unassembled WGS sequence"/>
</dbReference>
<keyword evidence="1" id="KW-0175">Coiled coil</keyword>
<organism evidence="3 4">
    <name type="scientific">Clonorchis sinensis</name>
    <name type="common">Chinese liver fluke</name>
    <dbReference type="NCBI Taxonomy" id="79923"/>
    <lineage>
        <taxon>Eukaryota</taxon>
        <taxon>Metazoa</taxon>
        <taxon>Spiralia</taxon>
        <taxon>Lophotrochozoa</taxon>
        <taxon>Platyhelminthes</taxon>
        <taxon>Trematoda</taxon>
        <taxon>Digenea</taxon>
        <taxon>Opisthorchiida</taxon>
        <taxon>Opisthorchiata</taxon>
        <taxon>Opisthorchiidae</taxon>
        <taxon>Clonorchis</taxon>
    </lineage>
</organism>
<name>G7YKX7_CLOSI</name>
<keyword evidence="4" id="KW-1185">Reference proteome</keyword>
<evidence type="ECO:0000256" key="1">
    <source>
        <dbReference type="SAM" id="Coils"/>
    </source>
</evidence>
<evidence type="ECO:0000313" key="3">
    <source>
        <dbReference type="EMBL" id="GAA53608.1"/>
    </source>
</evidence>